<accession>A0A3B1CFW8</accession>
<sequence length="480" mass="54291">MRSFILALSLLFMTSTIISQNVTLRDNSNQYDFVIITIDQFVPACETFKDHKENTRNLKTLVTTKNQILSEFNDSVLVQDNIREFISYAGTNWASPKPIYFMFAADVDSIPNFSFESIPGYEPPDTSRSDYFYGINIFDEDTTKLSFAIGRISARTETELTNYFSKVITYESDPQVYPWNNNALYIADDGKSSNGDDGHLWERIAIDVSNETPDFINHKYFFESDTSEYFGTTDSIINYVNNIGTSAIIFSGHANDVIFTHEGFFTISDIAKLDNLNKPFFASIAYNTFSGDGHTSMTDQMLFSKSGALAGIASVGLTYTATYKKINRSIWKNLYTEISIGENFLISDLETTRRENTKYNIFGDPTLVLKFDLLASTKPINKDMPSDYMLSQNYPNPFNPSTKIKYSIPNVEMGHAPSVRNVTLKVYDILGREVATLVNEQQSPGNYEAIFNASHLPSGSYFYQLRAGTFVQTKKMLLIK</sequence>
<dbReference type="SUPFAM" id="SSF52129">
    <property type="entry name" value="Caspase-like"/>
    <property type="match status" value="1"/>
</dbReference>
<dbReference type="GO" id="GO:0004035">
    <property type="term" value="F:alkaline phosphatase activity"/>
    <property type="evidence" value="ECO:0007669"/>
    <property type="project" value="UniProtKB-EC"/>
</dbReference>
<keyword evidence="4" id="KW-0378">Hydrolase</keyword>
<dbReference type="Pfam" id="PF01364">
    <property type="entry name" value="Peptidase_C25"/>
    <property type="match status" value="1"/>
</dbReference>
<keyword evidence="1" id="KW-0732">Signal</keyword>
<dbReference type="InterPro" id="IPR029031">
    <property type="entry name" value="Gingipain_N_sf"/>
</dbReference>
<dbReference type="InterPro" id="IPR029030">
    <property type="entry name" value="Caspase-like_dom_sf"/>
</dbReference>
<proteinExistence type="predicted"/>
<evidence type="ECO:0000259" key="3">
    <source>
        <dbReference type="Pfam" id="PF18962"/>
    </source>
</evidence>
<reference evidence="4" key="1">
    <citation type="submission" date="2018-06" db="EMBL/GenBank/DDBJ databases">
        <authorList>
            <person name="Zhirakovskaya E."/>
        </authorList>
    </citation>
    <scope>NUCLEOTIDE SEQUENCE</scope>
</reference>
<dbReference type="Pfam" id="PF18962">
    <property type="entry name" value="Por_Secre_tail"/>
    <property type="match status" value="1"/>
</dbReference>
<dbReference type="GO" id="GO:0008234">
    <property type="term" value="F:cysteine-type peptidase activity"/>
    <property type="evidence" value="ECO:0007669"/>
    <property type="project" value="InterPro"/>
</dbReference>
<name>A0A3B1CFW8_9ZZZZ</name>
<feature type="domain" description="Secretion system C-terminal sorting" evidence="3">
    <location>
        <begin position="394"/>
        <end position="476"/>
    </location>
</feature>
<gene>
    <name evidence="4" type="ORF">MNBD_IGNAVI01-2265</name>
</gene>
<dbReference type="GO" id="GO:0006508">
    <property type="term" value="P:proteolysis"/>
    <property type="evidence" value="ECO:0007669"/>
    <property type="project" value="InterPro"/>
</dbReference>
<protein>
    <submittedName>
        <fullName evidence="4">Alkaline phosphatase</fullName>
        <ecNumber evidence="4">3.1.3.1</ecNumber>
    </submittedName>
</protein>
<dbReference type="Gene3D" id="3.40.50.1460">
    <property type="match status" value="1"/>
</dbReference>
<dbReference type="NCBIfam" id="TIGR04183">
    <property type="entry name" value="Por_Secre_tail"/>
    <property type="match status" value="1"/>
</dbReference>
<dbReference type="Gene3D" id="2.60.40.4070">
    <property type="match status" value="1"/>
</dbReference>
<feature type="domain" description="Gingipain" evidence="2">
    <location>
        <begin position="33"/>
        <end position="369"/>
    </location>
</feature>
<dbReference type="EMBL" id="UOGD01000368">
    <property type="protein sequence ID" value="VAX27112.1"/>
    <property type="molecule type" value="Genomic_DNA"/>
</dbReference>
<dbReference type="Gene3D" id="3.40.50.10390">
    <property type="entry name" value="Gingipain r, domain 1"/>
    <property type="match status" value="1"/>
</dbReference>
<dbReference type="InterPro" id="IPR001769">
    <property type="entry name" value="Gingipain"/>
</dbReference>
<dbReference type="InterPro" id="IPR026444">
    <property type="entry name" value="Secre_tail"/>
</dbReference>
<evidence type="ECO:0000259" key="2">
    <source>
        <dbReference type="Pfam" id="PF01364"/>
    </source>
</evidence>
<evidence type="ECO:0000256" key="1">
    <source>
        <dbReference type="ARBA" id="ARBA00022729"/>
    </source>
</evidence>
<organism evidence="4">
    <name type="scientific">hydrothermal vent metagenome</name>
    <dbReference type="NCBI Taxonomy" id="652676"/>
    <lineage>
        <taxon>unclassified sequences</taxon>
        <taxon>metagenomes</taxon>
        <taxon>ecological metagenomes</taxon>
    </lineage>
</organism>
<dbReference type="EC" id="3.1.3.1" evidence="4"/>
<dbReference type="AlphaFoldDB" id="A0A3B1CFW8"/>
<evidence type="ECO:0000313" key="4">
    <source>
        <dbReference type="EMBL" id="VAX27112.1"/>
    </source>
</evidence>